<sequence>MTFMFGEPRLRYNEYILDLEAGLWREQRQSSHDTIRQPPISEMIWAPSSPLRNE</sequence>
<organism evidence="1 2">
    <name type="scientific">Thanatephorus cucumeris (strain AG1-IA)</name>
    <name type="common">Rice sheath blight fungus</name>
    <name type="synonym">Rhizoctonia solani</name>
    <dbReference type="NCBI Taxonomy" id="983506"/>
    <lineage>
        <taxon>Eukaryota</taxon>
        <taxon>Fungi</taxon>
        <taxon>Dikarya</taxon>
        <taxon>Basidiomycota</taxon>
        <taxon>Agaricomycotina</taxon>
        <taxon>Agaricomycetes</taxon>
        <taxon>Cantharellales</taxon>
        <taxon>Ceratobasidiaceae</taxon>
        <taxon>Rhizoctonia</taxon>
        <taxon>Rhizoctonia solani AG-1</taxon>
    </lineage>
</organism>
<dbReference type="AlphaFoldDB" id="L8X0F3"/>
<dbReference type="EMBL" id="AFRT01000788">
    <property type="protein sequence ID" value="ELU42577.1"/>
    <property type="molecule type" value="Genomic_DNA"/>
</dbReference>
<gene>
    <name evidence="1" type="ORF">AG1IA_03390</name>
</gene>
<reference evidence="1 2" key="1">
    <citation type="journal article" date="2013" name="Nat. Commun.">
        <title>The evolution and pathogenic mechanisms of the rice sheath blight pathogen.</title>
        <authorList>
            <person name="Zheng A."/>
            <person name="Lin R."/>
            <person name="Xu L."/>
            <person name="Qin P."/>
            <person name="Tang C."/>
            <person name="Ai P."/>
            <person name="Zhang D."/>
            <person name="Liu Y."/>
            <person name="Sun Z."/>
            <person name="Feng H."/>
            <person name="Wang Y."/>
            <person name="Chen Y."/>
            <person name="Liang X."/>
            <person name="Fu R."/>
            <person name="Li Q."/>
            <person name="Zhang J."/>
            <person name="Yu X."/>
            <person name="Xie Z."/>
            <person name="Ding L."/>
            <person name="Guan P."/>
            <person name="Tang J."/>
            <person name="Liang Y."/>
            <person name="Wang S."/>
            <person name="Deng Q."/>
            <person name="Li S."/>
            <person name="Zhu J."/>
            <person name="Wang L."/>
            <person name="Liu H."/>
            <person name="Li P."/>
        </authorList>
    </citation>
    <scope>NUCLEOTIDE SEQUENCE [LARGE SCALE GENOMIC DNA]</scope>
    <source>
        <strain evidence="2">AG-1 IA</strain>
    </source>
</reference>
<protein>
    <submittedName>
        <fullName evidence="1">Uncharacterized protein</fullName>
    </submittedName>
</protein>
<dbReference type="HOGENOM" id="CLU_3052031_0_0_1"/>
<evidence type="ECO:0000313" key="2">
    <source>
        <dbReference type="Proteomes" id="UP000011668"/>
    </source>
</evidence>
<name>L8X0F3_THACA</name>
<accession>L8X0F3</accession>
<evidence type="ECO:0000313" key="1">
    <source>
        <dbReference type="EMBL" id="ELU42577.1"/>
    </source>
</evidence>
<dbReference type="Proteomes" id="UP000011668">
    <property type="component" value="Unassembled WGS sequence"/>
</dbReference>
<proteinExistence type="predicted"/>
<comment type="caution">
    <text evidence="1">The sequence shown here is derived from an EMBL/GenBank/DDBJ whole genome shotgun (WGS) entry which is preliminary data.</text>
</comment>
<keyword evidence="2" id="KW-1185">Reference proteome</keyword>